<accession>A0A7I7VWH8</accession>
<dbReference type="KEGG" id="mdr:MDOR_33660"/>
<organism evidence="1 2">
    <name type="scientific">Mycolicibacterium doricum</name>
    <dbReference type="NCBI Taxonomy" id="126673"/>
    <lineage>
        <taxon>Bacteria</taxon>
        <taxon>Bacillati</taxon>
        <taxon>Actinomycetota</taxon>
        <taxon>Actinomycetes</taxon>
        <taxon>Mycobacteriales</taxon>
        <taxon>Mycobacteriaceae</taxon>
        <taxon>Mycolicibacterium</taxon>
    </lineage>
</organism>
<sequence>MHAAVSALDAAIAAARGSQSGRVAQQAVDMQLASNNYQGTDERAADNSRRRCDPSQCGAQLDGADAFSDRELGFRTFGECFK</sequence>
<gene>
    <name evidence="1" type="ORF">MDOR_33660</name>
</gene>
<proteinExistence type="predicted"/>
<protein>
    <submittedName>
        <fullName evidence="1">Uncharacterized protein</fullName>
    </submittedName>
</protein>
<evidence type="ECO:0000313" key="1">
    <source>
        <dbReference type="EMBL" id="BBZ09197.1"/>
    </source>
</evidence>
<dbReference type="EMBL" id="AP022605">
    <property type="protein sequence ID" value="BBZ09197.1"/>
    <property type="molecule type" value="Genomic_DNA"/>
</dbReference>
<evidence type="ECO:0000313" key="2">
    <source>
        <dbReference type="Proteomes" id="UP000467201"/>
    </source>
</evidence>
<reference evidence="1 2" key="1">
    <citation type="journal article" date="2019" name="Emerg. Microbes Infect.">
        <title>Comprehensive subspecies identification of 175 nontuberculous mycobacteria species based on 7547 genomic profiles.</title>
        <authorList>
            <person name="Matsumoto Y."/>
            <person name="Kinjo T."/>
            <person name="Motooka D."/>
            <person name="Nabeya D."/>
            <person name="Jung N."/>
            <person name="Uechi K."/>
            <person name="Horii T."/>
            <person name="Iida T."/>
            <person name="Fujita J."/>
            <person name="Nakamura S."/>
        </authorList>
    </citation>
    <scope>NUCLEOTIDE SEQUENCE [LARGE SCALE GENOMIC DNA]</scope>
    <source>
        <strain evidence="1 2">JCM 12405</strain>
    </source>
</reference>
<dbReference type="AlphaFoldDB" id="A0A7I7VWH8"/>
<name>A0A7I7VWH8_9MYCO</name>
<dbReference type="Proteomes" id="UP000467201">
    <property type="component" value="Chromosome"/>
</dbReference>